<accession>A0A5N6VP32</accession>
<organism evidence="2 3">
    <name type="scientific">Aspergillus transmontanensis</name>
    <dbReference type="NCBI Taxonomy" id="1034304"/>
    <lineage>
        <taxon>Eukaryota</taxon>
        <taxon>Fungi</taxon>
        <taxon>Dikarya</taxon>
        <taxon>Ascomycota</taxon>
        <taxon>Pezizomycotina</taxon>
        <taxon>Eurotiomycetes</taxon>
        <taxon>Eurotiomycetidae</taxon>
        <taxon>Eurotiales</taxon>
        <taxon>Aspergillaceae</taxon>
        <taxon>Aspergillus</taxon>
        <taxon>Aspergillus subgen. Circumdati</taxon>
    </lineage>
</organism>
<dbReference type="AlphaFoldDB" id="A0A5N6VP32"/>
<dbReference type="EMBL" id="ML738360">
    <property type="protein sequence ID" value="KAE8309936.1"/>
    <property type="molecule type" value="Genomic_DNA"/>
</dbReference>
<gene>
    <name evidence="2" type="ORF">BDV41DRAFT_546450</name>
</gene>
<reference evidence="3" key="1">
    <citation type="submission" date="2019-04" db="EMBL/GenBank/DDBJ databases">
        <title>Friends and foes A comparative genomics studyof 23 Aspergillus species from section Flavi.</title>
        <authorList>
            <consortium name="DOE Joint Genome Institute"/>
            <person name="Kjaerbolling I."/>
            <person name="Vesth T."/>
            <person name="Frisvad J.C."/>
            <person name="Nybo J.L."/>
            <person name="Theobald S."/>
            <person name="Kildgaard S."/>
            <person name="Isbrandt T."/>
            <person name="Kuo A."/>
            <person name="Sato A."/>
            <person name="Lyhne E.K."/>
            <person name="Kogle M.E."/>
            <person name="Wiebenga A."/>
            <person name="Kun R.S."/>
            <person name="Lubbers R.J."/>
            <person name="Makela M.R."/>
            <person name="Barry K."/>
            <person name="Chovatia M."/>
            <person name="Clum A."/>
            <person name="Daum C."/>
            <person name="Haridas S."/>
            <person name="He G."/>
            <person name="LaButti K."/>
            <person name="Lipzen A."/>
            <person name="Mondo S."/>
            <person name="Riley R."/>
            <person name="Salamov A."/>
            <person name="Simmons B.A."/>
            <person name="Magnuson J.K."/>
            <person name="Henrissat B."/>
            <person name="Mortensen U.H."/>
            <person name="Larsen T.O."/>
            <person name="Devries R.P."/>
            <person name="Grigoriev I.V."/>
            <person name="Machida M."/>
            <person name="Baker S.E."/>
            <person name="Andersen M.R."/>
        </authorList>
    </citation>
    <scope>NUCLEOTIDE SEQUENCE [LARGE SCALE GENOMIC DNA]</scope>
    <source>
        <strain evidence="3">CBS 130015</strain>
    </source>
</reference>
<dbReference type="Gene3D" id="3.30.429.10">
    <property type="entry name" value="Macrophage Migration Inhibitory Factor"/>
    <property type="match status" value="1"/>
</dbReference>
<evidence type="ECO:0000259" key="1">
    <source>
        <dbReference type="Pfam" id="PF14832"/>
    </source>
</evidence>
<sequence>MPIWSFKSSRGALSEQDKTDLVKDITRLYTKVDLPAFFVNVQFVEMGPTEMFVGGESRSNFVNLSIVHIARTFKTEFDRLDFPR</sequence>
<protein>
    <recommendedName>
        <fullName evidence="1">Tautomerase cis-CaaD-like domain-containing protein</fullName>
    </recommendedName>
</protein>
<dbReference type="InterPro" id="IPR028116">
    <property type="entry name" value="Cis-CaaD-like"/>
</dbReference>
<dbReference type="InterPro" id="IPR014347">
    <property type="entry name" value="Tautomerase/MIF_sf"/>
</dbReference>
<dbReference type="Pfam" id="PF14832">
    <property type="entry name" value="Tautomerase_3"/>
    <property type="match status" value="1"/>
</dbReference>
<keyword evidence="3" id="KW-1185">Reference proteome</keyword>
<name>A0A5N6VP32_9EURO</name>
<dbReference type="SUPFAM" id="SSF55331">
    <property type="entry name" value="Tautomerase/MIF"/>
    <property type="match status" value="1"/>
</dbReference>
<evidence type="ECO:0000313" key="3">
    <source>
        <dbReference type="Proteomes" id="UP000325433"/>
    </source>
</evidence>
<proteinExistence type="predicted"/>
<evidence type="ECO:0000313" key="2">
    <source>
        <dbReference type="EMBL" id="KAE8309936.1"/>
    </source>
</evidence>
<feature type="domain" description="Tautomerase cis-CaaD-like" evidence="1">
    <location>
        <begin position="1"/>
        <end position="76"/>
    </location>
</feature>
<dbReference type="Proteomes" id="UP000325433">
    <property type="component" value="Unassembled WGS sequence"/>
</dbReference>